<organism evidence="5 6">
    <name type="scientific">Pseudokineococcus lusitanus</name>
    <dbReference type="NCBI Taxonomy" id="763993"/>
    <lineage>
        <taxon>Bacteria</taxon>
        <taxon>Bacillati</taxon>
        <taxon>Actinomycetota</taxon>
        <taxon>Actinomycetes</taxon>
        <taxon>Kineosporiales</taxon>
        <taxon>Kineosporiaceae</taxon>
        <taxon>Pseudokineococcus</taxon>
    </lineage>
</organism>
<dbReference type="Gene3D" id="3.40.1410.10">
    <property type="entry name" value="Chorismate lyase-like"/>
    <property type="match status" value="1"/>
</dbReference>
<keyword evidence="3" id="KW-0804">Transcription</keyword>
<dbReference type="InterPro" id="IPR028978">
    <property type="entry name" value="Chorismate_lyase_/UTRA_dom_sf"/>
</dbReference>
<dbReference type="InterPro" id="IPR050679">
    <property type="entry name" value="Bact_HTH_transcr_reg"/>
</dbReference>
<dbReference type="EMBL" id="RJKN01000008">
    <property type="protein sequence ID" value="ROP27000.1"/>
    <property type="molecule type" value="Genomic_DNA"/>
</dbReference>
<feature type="domain" description="HTH gntR-type" evidence="4">
    <location>
        <begin position="2"/>
        <end position="69"/>
    </location>
</feature>
<dbReference type="InParanoid" id="A0A3N1G9T0"/>
<reference evidence="5 6" key="1">
    <citation type="journal article" date="2015" name="Stand. Genomic Sci.">
        <title>Genomic Encyclopedia of Bacterial and Archaeal Type Strains, Phase III: the genomes of soil and plant-associated and newly described type strains.</title>
        <authorList>
            <person name="Whitman W.B."/>
            <person name="Woyke T."/>
            <person name="Klenk H.P."/>
            <person name="Zhou Y."/>
            <person name="Lilburn T.G."/>
            <person name="Beck B.J."/>
            <person name="De Vos P."/>
            <person name="Vandamme P."/>
            <person name="Eisen J.A."/>
            <person name="Garrity G."/>
            <person name="Hugenholtz P."/>
            <person name="Kyrpides N.C."/>
        </authorList>
    </citation>
    <scope>NUCLEOTIDE SEQUENCE [LARGE SCALE GENOMIC DNA]</scope>
    <source>
        <strain evidence="5 6">CECT 7306</strain>
    </source>
</reference>
<dbReference type="PRINTS" id="PR00035">
    <property type="entry name" value="HTHGNTR"/>
</dbReference>
<dbReference type="SUPFAM" id="SSF46785">
    <property type="entry name" value="Winged helix' DNA-binding domain"/>
    <property type="match status" value="1"/>
</dbReference>
<dbReference type="GO" id="GO:0003677">
    <property type="term" value="F:DNA binding"/>
    <property type="evidence" value="ECO:0007669"/>
    <property type="project" value="UniProtKB-KW"/>
</dbReference>
<dbReference type="Pfam" id="PF00392">
    <property type="entry name" value="GntR"/>
    <property type="match status" value="1"/>
</dbReference>
<dbReference type="SUPFAM" id="SSF64288">
    <property type="entry name" value="Chorismate lyase-like"/>
    <property type="match status" value="1"/>
</dbReference>
<proteinExistence type="predicted"/>
<dbReference type="Proteomes" id="UP000276232">
    <property type="component" value="Unassembled WGS sequence"/>
</dbReference>
<dbReference type="InterPro" id="IPR011663">
    <property type="entry name" value="UTRA"/>
</dbReference>
<evidence type="ECO:0000313" key="5">
    <source>
        <dbReference type="EMBL" id="ROP27000.1"/>
    </source>
</evidence>
<evidence type="ECO:0000256" key="1">
    <source>
        <dbReference type="ARBA" id="ARBA00023015"/>
    </source>
</evidence>
<dbReference type="AlphaFoldDB" id="A0A3N1G9T0"/>
<keyword evidence="6" id="KW-1185">Reference proteome</keyword>
<evidence type="ECO:0000259" key="4">
    <source>
        <dbReference type="PROSITE" id="PS50949"/>
    </source>
</evidence>
<comment type="caution">
    <text evidence="5">The sequence shown here is derived from an EMBL/GenBank/DDBJ whole genome shotgun (WGS) entry which is preliminary data.</text>
</comment>
<dbReference type="RefSeq" id="WP_158674323.1">
    <property type="nucleotide sequence ID" value="NZ_RJKN01000008.1"/>
</dbReference>
<sequence>MATSAADLRDVLRAEVLDPSGGDRLLPDERTLQRVYGASRGAVRGALDLLRAEGLVTRQPGQGTSAVGRGAHHRVDDLRSISTLGGPVRHEVVLRRTVTAQGPVAALLDLPAGAPALRLDRRTVAGGEPVGAWTSYLPLEVAAPLLECPASDLVGDYYEALERVLGVACDHEDLTTEAVAADDVVAGVLGVAVGVPVLRLERVLRLADGRPLEFGVGRFRGDRLRLSVRRRRGGA</sequence>
<evidence type="ECO:0000313" key="6">
    <source>
        <dbReference type="Proteomes" id="UP000276232"/>
    </source>
</evidence>
<evidence type="ECO:0000256" key="3">
    <source>
        <dbReference type="ARBA" id="ARBA00023163"/>
    </source>
</evidence>
<dbReference type="PANTHER" id="PTHR44846:SF17">
    <property type="entry name" value="GNTR-FAMILY TRANSCRIPTIONAL REGULATOR"/>
    <property type="match status" value="1"/>
</dbReference>
<dbReference type="SMART" id="SM00866">
    <property type="entry name" value="UTRA"/>
    <property type="match status" value="1"/>
</dbReference>
<name>A0A3N1G9T0_9ACTN</name>
<keyword evidence="2" id="KW-0238">DNA-binding</keyword>
<dbReference type="InterPro" id="IPR036388">
    <property type="entry name" value="WH-like_DNA-bd_sf"/>
</dbReference>
<accession>A0A3N1G9T0</accession>
<dbReference type="GO" id="GO:0003700">
    <property type="term" value="F:DNA-binding transcription factor activity"/>
    <property type="evidence" value="ECO:0007669"/>
    <property type="project" value="InterPro"/>
</dbReference>
<gene>
    <name evidence="5" type="ORF">EDC03_2928</name>
</gene>
<dbReference type="PROSITE" id="PS50949">
    <property type="entry name" value="HTH_GNTR"/>
    <property type="match status" value="1"/>
</dbReference>
<dbReference type="GO" id="GO:0045892">
    <property type="term" value="P:negative regulation of DNA-templated transcription"/>
    <property type="evidence" value="ECO:0007669"/>
    <property type="project" value="TreeGrafter"/>
</dbReference>
<dbReference type="PANTHER" id="PTHR44846">
    <property type="entry name" value="MANNOSYL-D-GLYCERATE TRANSPORT/METABOLISM SYSTEM REPRESSOR MNGR-RELATED"/>
    <property type="match status" value="1"/>
</dbReference>
<dbReference type="InterPro" id="IPR000524">
    <property type="entry name" value="Tscrpt_reg_HTH_GntR"/>
</dbReference>
<dbReference type="OrthoDB" id="3194402at2"/>
<dbReference type="InterPro" id="IPR036390">
    <property type="entry name" value="WH_DNA-bd_sf"/>
</dbReference>
<dbReference type="Gene3D" id="1.10.10.10">
    <property type="entry name" value="Winged helix-like DNA-binding domain superfamily/Winged helix DNA-binding domain"/>
    <property type="match status" value="1"/>
</dbReference>
<evidence type="ECO:0000256" key="2">
    <source>
        <dbReference type="ARBA" id="ARBA00023125"/>
    </source>
</evidence>
<keyword evidence="1" id="KW-0805">Transcription regulation</keyword>
<dbReference type="Pfam" id="PF07702">
    <property type="entry name" value="UTRA"/>
    <property type="match status" value="1"/>
</dbReference>
<protein>
    <submittedName>
        <fullName evidence="5">GntR family transcriptional regulator</fullName>
    </submittedName>
</protein>